<keyword evidence="3" id="KW-0472">Membrane</keyword>
<reference evidence="4 5" key="1">
    <citation type="submission" date="2023-01" db="EMBL/GenBank/DDBJ databases">
        <title>Analysis of 21 Apiospora genomes using comparative genomics revels a genus with tremendous synthesis potential of carbohydrate active enzymes and secondary metabolites.</title>
        <authorList>
            <person name="Sorensen T."/>
        </authorList>
    </citation>
    <scope>NUCLEOTIDE SEQUENCE [LARGE SCALE GENOMIC DNA]</scope>
    <source>
        <strain evidence="4 5">CBS 83171</strain>
    </source>
</reference>
<protein>
    <submittedName>
        <fullName evidence="4">Uncharacterized protein</fullName>
    </submittedName>
</protein>
<keyword evidence="3" id="KW-0812">Transmembrane</keyword>
<dbReference type="EMBL" id="JAQQWM010000009">
    <property type="protein sequence ID" value="KAK8047192.1"/>
    <property type="molecule type" value="Genomic_DNA"/>
</dbReference>
<evidence type="ECO:0000256" key="2">
    <source>
        <dbReference type="ARBA" id="ARBA00035112"/>
    </source>
</evidence>
<keyword evidence="5" id="KW-1185">Reference proteome</keyword>
<dbReference type="Proteomes" id="UP001446871">
    <property type="component" value="Unassembled WGS sequence"/>
</dbReference>
<evidence type="ECO:0000313" key="4">
    <source>
        <dbReference type="EMBL" id="KAK8047192.1"/>
    </source>
</evidence>
<dbReference type="InterPro" id="IPR021765">
    <property type="entry name" value="UstYa-like"/>
</dbReference>
<name>A0ABR1TKR2_9PEZI</name>
<dbReference type="PANTHER" id="PTHR33365:SF4">
    <property type="entry name" value="CYCLOCHLOROTINE BIOSYNTHESIS PROTEIN O"/>
    <property type="match status" value="1"/>
</dbReference>
<evidence type="ECO:0000313" key="5">
    <source>
        <dbReference type="Proteomes" id="UP001446871"/>
    </source>
</evidence>
<evidence type="ECO:0000256" key="3">
    <source>
        <dbReference type="SAM" id="Phobius"/>
    </source>
</evidence>
<comment type="pathway">
    <text evidence="1">Mycotoxin biosynthesis.</text>
</comment>
<gene>
    <name evidence="4" type="ORF">PG996_015256</name>
</gene>
<sequence length="260" mass="29099">MSPIQKANKIMGGLFLGPSYSPLHIETLDSPEAQENKYSHTSSKAGAGHFRKLAWAIVFVIWTAACLAVGLHFRSTTIASLRLPLGVAPALNVIKYQDTRIEGDFFRPSPFRGAGEAVDEAWDELWMIGGVPIRIDDSELSFLNKSTHRQWTRIPESRGGGVAGYPENMLRMATYPEQYANHTLFSDHSEDIVRAHIAFADCTAEMTPILTEEIPGHEFPVPDLNVIHKCRNFDDLVEWTKAKVLHGAGNWDIPKFPHRH</sequence>
<dbReference type="PANTHER" id="PTHR33365">
    <property type="entry name" value="YALI0B05434P"/>
    <property type="match status" value="1"/>
</dbReference>
<evidence type="ECO:0000256" key="1">
    <source>
        <dbReference type="ARBA" id="ARBA00004685"/>
    </source>
</evidence>
<comment type="caution">
    <text evidence="4">The sequence shown here is derived from an EMBL/GenBank/DDBJ whole genome shotgun (WGS) entry which is preliminary data.</text>
</comment>
<organism evidence="4 5">
    <name type="scientific">Apiospora saccharicola</name>
    <dbReference type="NCBI Taxonomy" id="335842"/>
    <lineage>
        <taxon>Eukaryota</taxon>
        <taxon>Fungi</taxon>
        <taxon>Dikarya</taxon>
        <taxon>Ascomycota</taxon>
        <taxon>Pezizomycotina</taxon>
        <taxon>Sordariomycetes</taxon>
        <taxon>Xylariomycetidae</taxon>
        <taxon>Amphisphaeriales</taxon>
        <taxon>Apiosporaceae</taxon>
        <taxon>Apiospora</taxon>
    </lineage>
</organism>
<keyword evidence="3" id="KW-1133">Transmembrane helix</keyword>
<dbReference type="Pfam" id="PF11807">
    <property type="entry name" value="UstYa"/>
    <property type="match status" value="1"/>
</dbReference>
<proteinExistence type="inferred from homology"/>
<accession>A0ABR1TKR2</accession>
<feature type="transmembrane region" description="Helical" evidence="3">
    <location>
        <begin position="53"/>
        <end position="73"/>
    </location>
</feature>
<comment type="similarity">
    <text evidence="2">Belongs to the ustYa family.</text>
</comment>